<evidence type="ECO:0000313" key="1">
    <source>
        <dbReference type="EMBL" id="KAH9679253.1"/>
    </source>
</evidence>
<keyword evidence="1" id="KW-0808">Transferase</keyword>
<evidence type="ECO:0000313" key="2">
    <source>
        <dbReference type="Proteomes" id="UP000829398"/>
    </source>
</evidence>
<reference evidence="2" key="1">
    <citation type="journal article" date="2023" name="Hortic. Res.">
        <title>A chromosome-level phased genome enabling allele-level studies in sweet orange: a case study on citrus Huanglongbing tolerance.</title>
        <authorList>
            <person name="Wu B."/>
            <person name="Yu Q."/>
            <person name="Deng Z."/>
            <person name="Duan Y."/>
            <person name="Luo F."/>
            <person name="Gmitter F. Jr."/>
        </authorList>
    </citation>
    <scope>NUCLEOTIDE SEQUENCE [LARGE SCALE GENOMIC DNA]</scope>
    <source>
        <strain evidence="2">cv. Valencia</strain>
    </source>
</reference>
<keyword evidence="1" id="KW-0418">Kinase</keyword>
<name>A0ACB8HWT3_CITSI</name>
<dbReference type="Proteomes" id="UP000829398">
    <property type="component" value="Chromosome 9"/>
</dbReference>
<gene>
    <name evidence="1" type="ORF">KPL71_026047</name>
</gene>
<accession>A0ACB8HWT3</accession>
<proteinExistence type="predicted"/>
<organism evidence="1 2">
    <name type="scientific">Citrus sinensis</name>
    <name type="common">Sweet orange</name>
    <name type="synonym">Citrus aurantium var. sinensis</name>
    <dbReference type="NCBI Taxonomy" id="2711"/>
    <lineage>
        <taxon>Eukaryota</taxon>
        <taxon>Viridiplantae</taxon>
        <taxon>Streptophyta</taxon>
        <taxon>Embryophyta</taxon>
        <taxon>Tracheophyta</taxon>
        <taxon>Spermatophyta</taxon>
        <taxon>Magnoliopsida</taxon>
        <taxon>eudicotyledons</taxon>
        <taxon>Gunneridae</taxon>
        <taxon>Pentapetalae</taxon>
        <taxon>rosids</taxon>
        <taxon>malvids</taxon>
        <taxon>Sapindales</taxon>
        <taxon>Rutaceae</taxon>
        <taxon>Aurantioideae</taxon>
        <taxon>Citrus</taxon>
    </lineage>
</organism>
<keyword evidence="2" id="KW-1185">Reference proteome</keyword>
<sequence length="343" mass="39801">MNCLLRKIKRSEREKTKIYVMRNGEMFLEKLIKSCNNKRNPLRCYCAEELMSATNNYDKHKVIKTGMSYELYKGFLQDHPVSVMKFFEDFDYAKAYCFNNIVYASQMIHKNVLRLVGCCLETQNPILVFESAEYGTLADRIYHPRQPHFEPLPWTLRLKIAMEIAYAIAYLHVGFSRPTVFRKLEPSNILLDEQNVAKVFDFSFSVSIPEGETHITDWLLGTFGYIAPEYVTNGDCNEKCDVYSFGMLLLELLTGQRAVDRSRRQEIEDEYFLGDHVRLYIERSRFNEIIDAVIVGDGLCSATEQKVRAFTKLAFSCLSVSAEDRPTMVDVARKLRLMYCSET</sequence>
<protein>
    <submittedName>
        <fullName evidence="1">Serine/threonine-protein kinase ZRK1</fullName>
    </submittedName>
</protein>
<comment type="caution">
    <text evidence="1">The sequence shown here is derived from an EMBL/GenBank/DDBJ whole genome shotgun (WGS) entry which is preliminary data.</text>
</comment>
<dbReference type="EMBL" id="CM039178">
    <property type="protein sequence ID" value="KAH9679253.1"/>
    <property type="molecule type" value="Genomic_DNA"/>
</dbReference>